<dbReference type="InterPro" id="IPR048912">
    <property type="entry name" value="BetaGal1-like_ABD1"/>
</dbReference>
<dbReference type="AlphaFoldDB" id="A0A0P0LDX7"/>
<evidence type="ECO:0000256" key="7">
    <source>
        <dbReference type="SAM" id="SignalP"/>
    </source>
</evidence>
<evidence type="ECO:0000256" key="4">
    <source>
        <dbReference type="ARBA" id="ARBA00023180"/>
    </source>
</evidence>
<dbReference type="Gene3D" id="2.60.120.260">
    <property type="entry name" value="Galactose-binding domain-like"/>
    <property type="match status" value="4"/>
</dbReference>
<protein>
    <submittedName>
        <fullName evidence="9">Beta-galactosidase</fullName>
        <ecNumber evidence="9">3.2.1.23</ecNumber>
    </submittedName>
</protein>
<dbReference type="SUPFAM" id="SSF49785">
    <property type="entry name" value="Galactose-binding domain-like"/>
    <property type="match status" value="2"/>
</dbReference>
<dbReference type="PROSITE" id="PS50022">
    <property type="entry name" value="FA58C_3"/>
    <property type="match status" value="1"/>
</dbReference>
<name>A0A0P0LDX7_PHOVU</name>
<dbReference type="PANTHER" id="PTHR23421">
    <property type="entry name" value="BETA-GALACTOSIDASE RELATED"/>
    <property type="match status" value="1"/>
</dbReference>
<keyword evidence="2 7" id="KW-0732">Signal</keyword>
<gene>
    <name evidence="9" type="ORF">BvMPK_4238</name>
</gene>
<dbReference type="FunFam" id="3.20.20.80:FF:000017">
    <property type="entry name" value="Beta-galactosidase"/>
    <property type="match status" value="1"/>
</dbReference>
<dbReference type="InterPro" id="IPR008979">
    <property type="entry name" value="Galactose-bd-like_sf"/>
</dbReference>
<evidence type="ECO:0000256" key="3">
    <source>
        <dbReference type="ARBA" id="ARBA00022801"/>
    </source>
</evidence>
<feature type="signal peptide" evidence="7">
    <location>
        <begin position="1"/>
        <end position="22"/>
    </location>
</feature>
<comment type="similarity">
    <text evidence="1 6">Belongs to the glycosyl hydrolase 35 family.</text>
</comment>
<keyword evidence="5 9" id="KW-0326">Glycosidase</keyword>
<dbReference type="Gene3D" id="3.20.20.80">
    <property type="entry name" value="Glycosidases"/>
    <property type="match status" value="1"/>
</dbReference>
<dbReference type="InterPro" id="IPR001944">
    <property type="entry name" value="Glycoside_Hdrlase_35"/>
</dbReference>
<dbReference type="Proteomes" id="UP000061587">
    <property type="component" value="Chromosome"/>
</dbReference>
<feature type="chain" id="PRO_5006050170" evidence="7">
    <location>
        <begin position="23"/>
        <end position="784"/>
    </location>
</feature>
<dbReference type="SUPFAM" id="SSF51445">
    <property type="entry name" value="(Trans)glycosidases"/>
    <property type="match status" value="1"/>
</dbReference>
<dbReference type="PRINTS" id="PR00742">
    <property type="entry name" value="GLHYDRLASE35"/>
</dbReference>
<reference evidence="9 10" key="2">
    <citation type="journal article" date="2016" name="Genome Biol. Evol.">
        <title>Extensive mobilome-driven genome diversification in mouse gut-associated Bacteroides vulgatus mpk.</title>
        <authorList>
            <person name="Lange A."/>
            <person name="Beier S."/>
            <person name="Steimle A."/>
            <person name="Autenrieth I.B."/>
            <person name="Huson D.H."/>
            <person name="Frick J.S."/>
        </authorList>
    </citation>
    <scope>NUCLEOTIDE SEQUENCE [LARGE SCALE GENOMIC DNA]</scope>
    <source>
        <strain evidence="10">mpk</strain>
    </source>
</reference>
<evidence type="ECO:0000313" key="10">
    <source>
        <dbReference type="Proteomes" id="UP000061587"/>
    </source>
</evidence>
<dbReference type="EMBL" id="CP013020">
    <property type="protein sequence ID" value="ALK86780.1"/>
    <property type="molecule type" value="Genomic_DNA"/>
</dbReference>
<dbReference type="InterPro" id="IPR017853">
    <property type="entry name" value="GH"/>
</dbReference>
<evidence type="ECO:0000313" key="9">
    <source>
        <dbReference type="EMBL" id="ALK86780.1"/>
    </source>
</evidence>
<dbReference type="Pfam" id="PF00754">
    <property type="entry name" value="F5_F8_type_C"/>
    <property type="match status" value="1"/>
</dbReference>
<dbReference type="Pfam" id="PF21467">
    <property type="entry name" value="BetaGal_gal-bd"/>
    <property type="match status" value="1"/>
</dbReference>
<dbReference type="PROSITE" id="PS51257">
    <property type="entry name" value="PROKAR_LIPOPROTEIN"/>
    <property type="match status" value="1"/>
</dbReference>
<dbReference type="InterPro" id="IPR000421">
    <property type="entry name" value="FA58C"/>
</dbReference>
<feature type="domain" description="F5/8 type C" evidence="8">
    <location>
        <begin position="685"/>
        <end position="784"/>
    </location>
</feature>
<dbReference type="Pfam" id="PF01301">
    <property type="entry name" value="Glyco_hydro_35"/>
    <property type="match status" value="1"/>
</dbReference>
<evidence type="ECO:0000256" key="6">
    <source>
        <dbReference type="RuleBase" id="RU003679"/>
    </source>
</evidence>
<accession>A0A0P0LDX7</accession>
<evidence type="ECO:0000259" key="8">
    <source>
        <dbReference type="PROSITE" id="PS50022"/>
    </source>
</evidence>
<dbReference type="PATRIC" id="fig|821.40.peg.5077"/>
<dbReference type="InterPro" id="IPR048913">
    <property type="entry name" value="BetaGal_gal-bd"/>
</dbReference>
<keyword evidence="4" id="KW-0325">Glycoprotein</keyword>
<reference evidence="10" key="1">
    <citation type="submission" date="2015-10" db="EMBL/GenBank/DDBJ databases">
        <title>Extensive mobilome-driven genome diversification in gut-associated Bacteroides vulgatus mpk.</title>
        <authorList>
            <person name="Beier S."/>
            <person name="Lange A."/>
            <person name="Huson D.H."/>
            <person name="Frick J.-S."/>
            <person name="Autenrieth I.B."/>
        </authorList>
    </citation>
    <scope>NUCLEOTIDE SEQUENCE [LARGE SCALE GENOMIC DNA]</scope>
    <source>
        <strain evidence="10">mpk</strain>
    </source>
</reference>
<evidence type="ECO:0000256" key="5">
    <source>
        <dbReference type="ARBA" id="ARBA00023295"/>
    </source>
</evidence>
<dbReference type="Pfam" id="PF21317">
    <property type="entry name" value="BetaGal_ABD_1"/>
    <property type="match status" value="1"/>
</dbReference>
<sequence length="784" mass="88551">MKMKKLLTLLLAVLLLAGCAGNKPGTFEAGKNTFLLNGKPFVVKAAEVHYPRIPREYWEHRIEMCKALGMNTLCLYVFWNLHEETPGKYDFTGNKDIAAFCKLAQKHGMYVIVRPGPYVCAEWEMGGLPWWLLKNDSVQLRTLDPFYMQHVGAFMHEVGKQLQDLQITRGGNIIMVQVENEYGSYGTDKPYVSAIRDTVRAAGFTEVPLFQCDWSSNFLNNGLDDLLWTINFGTGADIDKQFAKLKEVRPDAPLMCSEFWSGWFDHWGRKHETRDGQIMVDGLKEMMDKGISFSLYMTHGGTTFGWWGGANNPAYSAMCSSYDYDAPISEAGWTTDKYFALRDMLKDYLDEGQTLPEVPEALPVMEIPAIKFTQIAPLVDNLPEPKQTEEIQPMEKFDQGWGSILYRTHLPEDVKAGTVLKITEQHDWTQVFADGKLLGRLDRRGGEQELTLPALKAGTQLDLLVEAMGRVNFDKSIHDRKGITEKVELVNGKNAETLKGWTVYNLPVDYEFVSSRNFQDMNSSAACGIEKNDESVPAYYRAAFTLDKVADTFLNMESWGKGMVWVNGHAMGRFWEIGPQQTLFMPGCWLKKGVNEIIVLDLKGPKEATIVGLNKPILDMLRVAVPETHRKQGQTIKLEKETPVSAGTFKPGNGWQEVKVPVTKGRYFCLEGLSSFDNTNIAAIAEFDVLDEKGEKISRENWKIVYADSEETRSGNRTADKIYDLQESTFWQTVDNTAYPHQVVIDLGKEYNVTGFRILPRAEQGAPGMIKDYKVYVKATGFGY</sequence>
<dbReference type="InterPro" id="IPR031330">
    <property type="entry name" value="Gly_Hdrlase_35_cat"/>
</dbReference>
<evidence type="ECO:0000256" key="1">
    <source>
        <dbReference type="ARBA" id="ARBA00009809"/>
    </source>
</evidence>
<keyword evidence="3 9" id="KW-0378">Hydrolase</keyword>
<proteinExistence type="inferred from homology"/>
<dbReference type="EC" id="3.2.1.23" evidence="9"/>
<dbReference type="GO" id="GO:0005975">
    <property type="term" value="P:carbohydrate metabolic process"/>
    <property type="evidence" value="ECO:0007669"/>
    <property type="project" value="InterPro"/>
</dbReference>
<dbReference type="GO" id="GO:0004565">
    <property type="term" value="F:beta-galactosidase activity"/>
    <property type="evidence" value="ECO:0007669"/>
    <property type="project" value="UniProtKB-EC"/>
</dbReference>
<evidence type="ECO:0000256" key="2">
    <source>
        <dbReference type="ARBA" id="ARBA00022729"/>
    </source>
</evidence>
<organism evidence="9 10">
    <name type="scientific">Phocaeicola vulgatus</name>
    <name type="common">Bacteroides vulgatus</name>
    <dbReference type="NCBI Taxonomy" id="821"/>
    <lineage>
        <taxon>Bacteria</taxon>
        <taxon>Pseudomonadati</taxon>
        <taxon>Bacteroidota</taxon>
        <taxon>Bacteroidia</taxon>
        <taxon>Bacteroidales</taxon>
        <taxon>Bacteroidaceae</taxon>
        <taxon>Phocaeicola</taxon>
    </lineage>
</organism>